<evidence type="ECO:0000313" key="5">
    <source>
        <dbReference type="EMBL" id="MSS27477.1"/>
    </source>
</evidence>
<name>A0A6L5XJY4_9BACT</name>
<dbReference type="PANTHER" id="PTHR43343:SF3">
    <property type="entry name" value="PROTEASE DO-LIKE 8, CHLOROPLASTIC"/>
    <property type="match status" value="1"/>
</dbReference>
<gene>
    <name evidence="5" type="ORF">FYJ44_05305</name>
</gene>
<evidence type="ECO:0000256" key="3">
    <source>
        <dbReference type="SAM" id="SignalP"/>
    </source>
</evidence>
<comment type="caution">
    <text evidence="5">The sequence shown here is derived from an EMBL/GenBank/DDBJ whole genome shotgun (WGS) entry which is preliminary data.</text>
</comment>
<keyword evidence="1" id="KW-0645">Protease</keyword>
<dbReference type="InterPro" id="IPR009003">
    <property type="entry name" value="Peptidase_S1_PA"/>
</dbReference>
<organism evidence="5 6">
    <name type="scientific">Desulfovibrio porci</name>
    <dbReference type="NCBI Taxonomy" id="2605782"/>
    <lineage>
        <taxon>Bacteria</taxon>
        <taxon>Pseudomonadati</taxon>
        <taxon>Thermodesulfobacteriota</taxon>
        <taxon>Desulfovibrionia</taxon>
        <taxon>Desulfovibrionales</taxon>
        <taxon>Desulfovibrionaceae</taxon>
        <taxon>Desulfovibrio</taxon>
    </lineage>
</organism>
<feature type="signal peptide" evidence="3">
    <location>
        <begin position="1"/>
        <end position="28"/>
    </location>
</feature>
<sequence length="455" mass="47973">MPNFAAQSVRGFLLLFCLLAGFPAGSPAAPAPDSPRMTPVVRAVQAVAPAVVNITSTHIIEGQRVSPLERFFGPGFSPGFPGFDGFPGARPGRQKRVSLGSGVIVDGPKGLVLTNAHVIAGGDEVMVHLLDGREFPATVKGAEPDFDIAVLEIKGARDLPAVRLGDSADIMPGETVIAIGNPFGFNHTVTTGVVSALGRTIRNDGGVFTDLIQTDAAINPGNSGGPLLNIEGGLIGINTAVDARAEGIGFAIPINKARRVMADLMGQGRVAPLWLGLMAEDLDSRMAMALGLREARGVLVGAVFEGTPAAKAGITPGDIIESINATPVRDRRDYINVLRNQTGGESLRLSLRRGEKNITLDVTPAPFDDATAQKLMERRWGLGVRESRQGPVIQSVRPDGPAAFLRKGDVITGVGGARIKNMAELLQAFRKERLAGQVLLQVVRDGRGYYARLVL</sequence>
<evidence type="ECO:0000313" key="6">
    <source>
        <dbReference type="Proteomes" id="UP000477488"/>
    </source>
</evidence>
<dbReference type="SMART" id="SM00228">
    <property type="entry name" value="PDZ"/>
    <property type="match status" value="2"/>
</dbReference>
<dbReference type="PROSITE" id="PS50106">
    <property type="entry name" value="PDZ"/>
    <property type="match status" value="2"/>
</dbReference>
<dbReference type="InterPro" id="IPR051201">
    <property type="entry name" value="Chloro_Bact_Ser_Proteases"/>
</dbReference>
<dbReference type="PANTHER" id="PTHR43343">
    <property type="entry name" value="PEPTIDASE S12"/>
    <property type="match status" value="1"/>
</dbReference>
<dbReference type="Gene3D" id="2.30.42.10">
    <property type="match status" value="2"/>
</dbReference>
<feature type="domain" description="PDZ" evidence="4">
    <location>
        <begin position="259"/>
        <end position="353"/>
    </location>
</feature>
<dbReference type="GO" id="GO:0006508">
    <property type="term" value="P:proteolysis"/>
    <property type="evidence" value="ECO:0007669"/>
    <property type="project" value="UniProtKB-KW"/>
</dbReference>
<feature type="chain" id="PRO_5026991675" evidence="3">
    <location>
        <begin position="29"/>
        <end position="455"/>
    </location>
</feature>
<dbReference type="InterPro" id="IPR036034">
    <property type="entry name" value="PDZ_sf"/>
</dbReference>
<keyword evidence="2" id="KW-0378">Hydrolase</keyword>
<dbReference type="CDD" id="cd06779">
    <property type="entry name" value="cpPDZ_Deg_HtrA-like"/>
    <property type="match status" value="1"/>
</dbReference>
<dbReference type="Gene3D" id="2.40.10.120">
    <property type="match status" value="1"/>
</dbReference>
<dbReference type="PRINTS" id="PR00834">
    <property type="entry name" value="PROTEASES2C"/>
</dbReference>
<dbReference type="SUPFAM" id="SSF50494">
    <property type="entry name" value="Trypsin-like serine proteases"/>
    <property type="match status" value="1"/>
</dbReference>
<feature type="domain" description="PDZ" evidence="4">
    <location>
        <begin position="369"/>
        <end position="446"/>
    </location>
</feature>
<dbReference type="Proteomes" id="UP000477488">
    <property type="component" value="Unassembled WGS sequence"/>
</dbReference>
<keyword evidence="3" id="KW-0732">Signal</keyword>
<evidence type="ECO:0000256" key="1">
    <source>
        <dbReference type="ARBA" id="ARBA00022670"/>
    </source>
</evidence>
<reference evidence="5 6" key="1">
    <citation type="submission" date="2019-09" db="EMBL/GenBank/DDBJ databases">
        <title>In-depth cultivation of the pig gut microbiome towards novel bacterial diversity and tailored functional studies.</title>
        <authorList>
            <person name="Wylensek D."/>
            <person name="Hitch T.C.A."/>
            <person name="Clavel T."/>
        </authorList>
    </citation>
    <scope>NUCLEOTIDE SEQUENCE [LARGE SCALE GENOMIC DNA]</scope>
    <source>
        <strain evidence="5 6">PG-178-WT-4</strain>
    </source>
</reference>
<accession>A0A6L5XJY4</accession>
<dbReference type="RefSeq" id="WP_154509878.1">
    <property type="nucleotide sequence ID" value="NZ_DBFWWU010000160.1"/>
</dbReference>
<dbReference type="SUPFAM" id="SSF50156">
    <property type="entry name" value="PDZ domain-like"/>
    <property type="match status" value="2"/>
</dbReference>
<proteinExistence type="predicted"/>
<evidence type="ECO:0000259" key="4">
    <source>
        <dbReference type="PROSITE" id="PS50106"/>
    </source>
</evidence>
<dbReference type="AlphaFoldDB" id="A0A6L5XJY4"/>
<dbReference type="GO" id="GO:0004252">
    <property type="term" value="F:serine-type endopeptidase activity"/>
    <property type="evidence" value="ECO:0007669"/>
    <property type="project" value="InterPro"/>
</dbReference>
<keyword evidence="6" id="KW-1185">Reference proteome</keyword>
<dbReference type="Pfam" id="PF13180">
    <property type="entry name" value="PDZ_2"/>
    <property type="match status" value="2"/>
</dbReference>
<protein>
    <submittedName>
        <fullName evidence="5">PDZ domain-containing protein</fullName>
    </submittedName>
</protein>
<evidence type="ECO:0000256" key="2">
    <source>
        <dbReference type="ARBA" id="ARBA00022801"/>
    </source>
</evidence>
<dbReference type="Pfam" id="PF13365">
    <property type="entry name" value="Trypsin_2"/>
    <property type="match status" value="1"/>
</dbReference>
<dbReference type="InterPro" id="IPR001478">
    <property type="entry name" value="PDZ"/>
</dbReference>
<dbReference type="EMBL" id="VUMH01000004">
    <property type="protein sequence ID" value="MSS27477.1"/>
    <property type="molecule type" value="Genomic_DNA"/>
</dbReference>
<dbReference type="InterPro" id="IPR001940">
    <property type="entry name" value="Peptidase_S1C"/>
</dbReference>